<reference evidence="2" key="1">
    <citation type="submission" date="2020-06" db="EMBL/GenBank/DDBJ databases">
        <title>Unique genomic features of the anaerobic methanotrophic archaea.</title>
        <authorList>
            <person name="Chadwick G.L."/>
            <person name="Skennerton C.T."/>
            <person name="Laso-Perez R."/>
            <person name="Leu A.O."/>
            <person name="Speth D.R."/>
            <person name="Yu H."/>
            <person name="Morgan-Lang C."/>
            <person name="Hatzenpichler R."/>
            <person name="Goudeau D."/>
            <person name="Malmstrom R."/>
            <person name="Brazelton W.J."/>
            <person name="Woyke T."/>
            <person name="Hallam S.J."/>
            <person name="Tyson G.W."/>
            <person name="Wegener G."/>
            <person name="Boetius A."/>
            <person name="Orphan V."/>
        </authorList>
    </citation>
    <scope>NUCLEOTIDE SEQUENCE</scope>
</reference>
<dbReference type="InterPro" id="IPR000477">
    <property type="entry name" value="RT_dom"/>
</dbReference>
<dbReference type="InterPro" id="IPR051083">
    <property type="entry name" value="GrpII_Intron_Splice-Mob/Def"/>
</dbReference>
<accession>A0A7G9Z174</accession>
<dbReference type="AlphaFoldDB" id="A0A7G9Z174"/>
<proteinExistence type="predicted"/>
<dbReference type="CDD" id="cd01651">
    <property type="entry name" value="RT_G2_intron"/>
    <property type="match status" value="1"/>
</dbReference>
<protein>
    <recommendedName>
        <fullName evidence="1">Reverse transcriptase domain-containing protein</fullName>
    </recommendedName>
</protein>
<organism evidence="2">
    <name type="scientific">Candidatus Methanophagaceae archaeon ANME-1 ERB6</name>
    <dbReference type="NCBI Taxonomy" id="2759912"/>
    <lineage>
        <taxon>Archaea</taxon>
        <taxon>Methanobacteriati</taxon>
        <taxon>Methanobacteriota</taxon>
        <taxon>Stenosarchaea group</taxon>
        <taxon>Methanomicrobia</taxon>
        <taxon>Candidatus Methanophagales</taxon>
        <taxon>Candidatus Methanophagaceae</taxon>
    </lineage>
</organism>
<dbReference type="SUPFAM" id="SSF56672">
    <property type="entry name" value="DNA/RNA polymerases"/>
    <property type="match status" value="1"/>
</dbReference>
<sequence>MEFQLSKIRSPQLAIKKILEAIFEEDFCDVSHGFRPNRSCHDALDMVDMIIMTKPVNYVVDMDITKFFDMVDHECMMECLKQRVVDPSLLRIIARFLKSGVMEEGKYWKTDRGTPQGGILSPILANIYLHYAVDLWFEKEVKKQLNGFAQLVRYADDFIVCFQHDDEARAFWEALRERLAKFGLTISEEKSRIIAYGRYACQQARKQGKKCATFDFLGFTLYCDKTRNGKFKVGRKTSSKKFRQKMKAMNMWLKGVRNRTKLELWWPLLLQKLTGHYLYYGISGNIQGLQRFYYHTEKLAFKWINRRSQKKSYNWGQFNRFLSFNPLPKPKIYHFYALSKQT</sequence>
<dbReference type="PANTHER" id="PTHR34047:SF8">
    <property type="entry name" value="PROTEIN YKFC"/>
    <property type="match status" value="1"/>
</dbReference>
<feature type="domain" description="Reverse transcriptase" evidence="1">
    <location>
        <begin position="1"/>
        <end position="221"/>
    </location>
</feature>
<name>A0A7G9Z174_9EURY</name>
<dbReference type="Pfam" id="PF00078">
    <property type="entry name" value="RVT_1"/>
    <property type="match status" value="1"/>
</dbReference>
<dbReference type="EMBL" id="MT631557">
    <property type="protein sequence ID" value="QNO54008.1"/>
    <property type="molecule type" value="Genomic_DNA"/>
</dbReference>
<dbReference type="PANTHER" id="PTHR34047">
    <property type="entry name" value="NUCLEAR INTRON MATURASE 1, MITOCHONDRIAL-RELATED"/>
    <property type="match status" value="1"/>
</dbReference>
<evidence type="ECO:0000313" key="2">
    <source>
        <dbReference type="EMBL" id="QNO54008.1"/>
    </source>
</evidence>
<dbReference type="PROSITE" id="PS50878">
    <property type="entry name" value="RT_POL"/>
    <property type="match status" value="1"/>
</dbReference>
<dbReference type="InterPro" id="IPR043502">
    <property type="entry name" value="DNA/RNA_pol_sf"/>
</dbReference>
<evidence type="ECO:0000259" key="1">
    <source>
        <dbReference type="PROSITE" id="PS50878"/>
    </source>
</evidence>
<gene>
    <name evidence="2" type="ORF">OHMBFCMF_00027</name>
</gene>